<dbReference type="AlphaFoldDB" id="A0AB40CZU6"/>
<dbReference type="PANTHER" id="PTHR33067:SF31">
    <property type="entry name" value="RNA-DIRECTED DNA POLYMERASE"/>
    <property type="match status" value="1"/>
</dbReference>
<name>A0AB40CZU6_DIOCR</name>
<dbReference type="RefSeq" id="XP_039145545.1">
    <property type="nucleotide sequence ID" value="XM_039289611.1"/>
</dbReference>
<dbReference type="Proteomes" id="UP001515500">
    <property type="component" value="Chromosome 18"/>
</dbReference>
<dbReference type="InterPro" id="IPR021109">
    <property type="entry name" value="Peptidase_aspartic_dom_sf"/>
</dbReference>
<organism evidence="1 2">
    <name type="scientific">Dioscorea cayennensis subsp. rotundata</name>
    <name type="common">White Guinea yam</name>
    <name type="synonym">Dioscorea rotundata</name>
    <dbReference type="NCBI Taxonomy" id="55577"/>
    <lineage>
        <taxon>Eukaryota</taxon>
        <taxon>Viridiplantae</taxon>
        <taxon>Streptophyta</taxon>
        <taxon>Embryophyta</taxon>
        <taxon>Tracheophyta</taxon>
        <taxon>Spermatophyta</taxon>
        <taxon>Magnoliopsida</taxon>
        <taxon>Liliopsida</taxon>
        <taxon>Dioscoreales</taxon>
        <taxon>Dioscoreaceae</taxon>
        <taxon>Dioscorea</taxon>
    </lineage>
</organism>
<evidence type="ECO:0000313" key="1">
    <source>
        <dbReference type="Proteomes" id="UP001515500"/>
    </source>
</evidence>
<dbReference type="CDD" id="cd00303">
    <property type="entry name" value="retropepsin_like"/>
    <property type="match status" value="1"/>
</dbReference>
<evidence type="ECO:0000313" key="2">
    <source>
        <dbReference type="RefSeq" id="XP_039145545.1"/>
    </source>
</evidence>
<protein>
    <submittedName>
        <fullName evidence="2">Uncharacterized protein LOC120282761</fullName>
    </submittedName>
</protein>
<proteinExistence type="predicted"/>
<sequence length="208" mass="23501">MVTLIEECNALIQKKLPSKLEDPSSFSIPCEIGTTSFERALCDLGESVILMPLSVCKKLDMGELKPTKVFLQLADRSIKHPIGILEDILIKVGKFFIPTDFVVLEMEEDMQIPIILGRPFLATTGSLIDIKNGKLYLTVREEKVEFDLANFFKCSFVESSCCTVDLLEQAIKRKLPKHFSKDPLQLCLAQDNLEDDEDGEIRDYVQLL</sequence>
<gene>
    <name evidence="2" type="primary">LOC120282761</name>
</gene>
<accession>A0AB40CZU6</accession>
<dbReference type="Gene3D" id="2.40.70.10">
    <property type="entry name" value="Acid Proteases"/>
    <property type="match status" value="1"/>
</dbReference>
<dbReference type="PANTHER" id="PTHR33067">
    <property type="entry name" value="RNA-DIRECTED DNA POLYMERASE-RELATED"/>
    <property type="match status" value="1"/>
</dbReference>
<reference evidence="2" key="1">
    <citation type="submission" date="2025-08" db="UniProtKB">
        <authorList>
            <consortium name="RefSeq"/>
        </authorList>
    </citation>
    <scope>IDENTIFICATION</scope>
</reference>
<keyword evidence="1" id="KW-1185">Reference proteome</keyword>
<dbReference type="GeneID" id="120282761"/>